<dbReference type="EnsemblPlants" id="AET5Gv20611300.1">
    <property type="protein sequence ID" value="AET5Gv20611300.1"/>
    <property type="gene ID" value="AET5Gv20611300"/>
</dbReference>
<proteinExistence type="predicted"/>
<evidence type="ECO:0000313" key="3">
    <source>
        <dbReference type="Proteomes" id="UP000015105"/>
    </source>
</evidence>
<protein>
    <submittedName>
        <fullName evidence="2">Uncharacterized protein</fullName>
    </submittedName>
</protein>
<reference evidence="3" key="1">
    <citation type="journal article" date="2014" name="Science">
        <title>Ancient hybridizations among the ancestral genomes of bread wheat.</title>
        <authorList>
            <consortium name="International Wheat Genome Sequencing Consortium,"/>
            <person name="Marcussen T."/>
            <person name="Sandve S.R."/>
            <person name="Heier L."/>
            <person name="Spannagl M."/>
            <person name="Pfeifer M."/>
            <person name="Jakobsen K.S."/>
            <person name="Wulff B.B."/>
            <person name="Steuernagel B."/>
            <person name="Mayer K.F."/>
            <person name="Olsen O.A."/>
        </authorList>
    </citation>
    <scope>NUCLEOTIDE SEQUENCE [LARGE SCALE GENOMIC DNA]</scope>
    <source>
        <strain evidence="3">cv. AL8/78</strain>
    </source>
</reference>
<dbReference type="PANTHER" id="PTHR33622">
    <property type="entry name" value="OS03G0724500 PROTEIN"/>
    <property type="match status" value="1"/>
</dbReference>
<dbReference type="Gramene" id="AET5Gv20611300.1">
    <property type="protein sequence ID" value="AET5Gv20611300.1"/>
    <property type="gene ID" value="AET5Gv20611300"/>
</dbReference>
<keyword evidence="3" id="KW-1185">Reference proteome</keyword>
<sequence>HNHNRRHRLILSIDVDKFPSQFSGLMENQGAAAGAAAPEKEAQAPASTCFKWTVGEGASLMERAKDQYRQFTEAQASEHWECIKNKVSSMFAEPIFGGGAKDHGSAANTTPSVESQ</sequence>
<feature type="compositionally biased region" description="Polar residues" evidence="1">
    <location>
        <begin position="106"/>
        <end position="116"/>
    </location>
</feature>
<feature type="region of interest" description="Disordered" evidence="1">
    <location>
        <begin position="97"/>
        <end position="116"/>
    </location>
</feature>
<evidence type="ECO:0000256" key="1">
    <source>
        <dbReference type="SAM" id="MobiDB-lite"/>
    </source>
</evidence>
<evidence type="ECO:0000313" key="2">
    <source>
        <dbReference type="EnsemblPlants" id="AET5Gv20611300.1"/>
    </source>
</evidence>
<organism evidence="2 3">
    <name type="scientific">Aegilops tauschii subsp. strangulata</name>
    <name type="common">Goatgrass</name>
    <dbReference type="NCBI Taxonomy" id="200361"/>
    <lineage>
        <taxon>Eukaryota</taxon>
        <taxon>Viridiplantae</taxon>
        <taxon>Streptophyta</taxon>
        <taxon>Embryophyta</taxon>
        <taxon>Tracheophyta</taxon>
        <taxon>Spermatophyta</taxon>
        <taxon>Magnoliopsida</taxon>
        <taxon>Liliopsida</taxon>
        <taxon>Poales</taxon>
        <taxon>Poaceae</taxon>
        <taxon>BOP clade</taxon>
        <taxon>Pooideae</taxon>
        <taxon>Triticodae</taxon>
        <taxon>Triticeae</taxon>
        <taxon>Triticinae</taxon>
        <taxon>Aegilops</taxon>
    </lineage>
</organism>
<reference evidence="2" key="5">
    <citation type="journal article" date="2021" name="G3 (Bethesda)">
        <title>Aegilops tauschii genome assembly Aet v5.0 features greater sequence contiguity and improved annotation.</title>
        <authorList>
            <person name="Wang L."/>
            <person name="Zhu T."/>
            <person name="Rodriguez J.C."/>
            <person name="Deal K.R."/>
            <person name="Dubcovsky J."/>
            <person name="McGuire P.E."/>
            <person name="Lux T."/>
            <person name="Spannagl M."/>
            <person name="Mayer K.F.X."/>
            <person name="Baldrich P."/>
            <person name="Meyers B.C."/>
            <person name="Huo N."/>
            <person name="Gu Y.Q."/>
            <person name="Zhou H."/>
            <person name="Devos K.M."/>
            <person name="Bennetzen J.L."/>
            <person name="Unver T."/>
            <person name="Budak H."/>
            <person name="Gulick P.J."/>
            <person name="Galiba G."/>
            <person name="Kalapos B."/>
            <person name="Nelson D.R."/>
            <person name="Li P."/>
            <person name="You F.M."/>
            <person name="Luo M.C."/>
            <person name="Dvorak J."/>
        </authorList>
    </citation>
    <scope>NUCLEOTIDE SEQUENCE [LARGE SCALE GENOMIC DNA]</scope>
    <source>
        <strain evidence="2">cv. AL8/78</strain>
    </source>
</reference>
<name>A0A453L398_AEGTS</name>
<dbReference type="AlphaFoldDB" id="A0A453L398"/>
<dbReference type="Proteomes" id="UP000015105">
    <property type="component" value="Chromosome 5D"/>
</dbReference>
<reference evidence="2" key="4">
    <citation type="submission" date="2019-03" db="UniProtKB">
        <authorList>
            <consortium name="EnsemblPlants"/>
        </authorList>
    </citation>
    <scope>IDENTIFICATION</scope>
</reference>
<dbReference type="PANTHER" id="PTHR33622:SF9">
    <property type="entry name" value="OS03G0724600 PROTEIN"/>
    <property type="match status" value="1"/>
</dbReference>
<reference evidence="3" key="2">
    <citation type="journal article" date="2017" name="Nat. Plants">
        <title>The Aegilops tauschii genome reveals multiple impacts of transposons.</title>
        <authorList>
            <person name="Zhao G."/>
            <person name="Zou C."/>
            <person name="Li K."/>
            <person name="Wang K."/>
            <person name="Li T."/>
            <person name="Gao L."/>
            <person name="Zhang X."/>
            <person name="Wang H."/>
            <person name="Yang Z."/>
            <person name="Liu X."/>
            <person name="Jiang W."/>
            <person name="Mao L."/>
            <person name="Kong X."/>
            <person name="Jiao Y."/>
            <person name="Jia J."/>
        </authorList>
    </citation>
    <scope>NUCLEOTIDE SEQUENCE [LARGE SCALE GENOMIC DNA]</scope>
    <source>
        <strain evidence="3">cv. AL8/78</strain>
    </source>
</reference>
<reference evidence="2" key="3">
    <citation type="journal article" date="2017" name="Nature">
        <title>Genome sequence of the progenitor of the wheat D genome Aegilops tauschii.</title>
        <authorList>
            <person name="Luo M.C."/>
            <person name="Gu Y.Q."/>
            <person name="Puiu D."/>
            <person name="Wang H."/>
            <person name="Twardziok S.O."/>
            <person name="Deal K.R."/>
            <person name="Huo N."/>
            <person name="Zhu T."/>
            <person name="Wang L."/>
            <person name="Wang Y."/>
            <person name="McGuire P.E."/>
            <person name="Liu S."/>
            <person name="Long H."/>
            <person name="Ramasamy R.K."/>
            <person name="Rodriguez J.C."/>
            <person name="Van S.L."/>
            <person name="Yuan L."/>
            <person name="Wang Z."/>
            <person name="Xia Z."/>
            <person name="Xiao L."/>
            <person name="Anderson O.D."/>
            <person name="Ouyang S."/>
            <person name="Liang Y."/>
            <person name="Zimin A.V."/>
            <person name="Pertea G."/>
            <person name="Qi P."/>
            <person name="Bennetzen J.L."/>
            <person name="Dai X."/>
            <person name="Dawson M.W."/>
            <person name="Muller H.G."/>
            <person name="Kugler K."/>
            <person name="Rivarola-Duarte L."/>
            <person name="Spannagl M."/>
            <person name="Mayer K.F.X."/>
            <person name="Lu F.H."/>
            <person name="Bevan M.W."/>
            <person name="Leroy P."/>
            <person name="Li P."/>
            <person name="You F.M."/>
            <person name="Sun Q."/>
            <person name="Liu Z."/>
            <person name="Lyons E."/>
            <person name="Wicker T."/>
            <person name="Salzberg S.L."/>
            <person name="Devos K.M."/>
            <person name="Dvorak J."/>
        </authorList>
    </citation>
    <scope>NUCLEOTIDE SEQUENCE [LARGE SCALE GENOMIC DNA]</scope>
    <source>
        <strain evidence="2">cv. AL8/78</strain>
    </source>
</reference>
<accession>A0A453L398</accession>